<dbReference type="PRINTS" id="PR00069">
    <property type="entry name" value="ALDKETRDTASE"/>
</dbReference>
<evidence type="ECO:0000256" key="2">
    <source>
        <dbReference type="ARBA" id="ARBA00022857"/>
    </source>
</evidence>
<evidence type="ECO:0000256" key="5">
    <source>
        <dbReference type="PIRSR" id="PIRSR000097-2"/>
    </source>
</evidence>
<dbReference type="OrthoDB" id="9804790at2"/>
<accession>A0A4Y9F362</accession>
<keyword evidence="2" id="KW-0521">NADP</keyword>
<dbReference type="Proteomes" id="UP000297951">
    <property type="component" value="Unassembled WGS sequence"/>
</dbReference>
<dbReference type="InterPro" id="IPR020471">
    <property type="entry name" value="AKR"/>
</dbReference>
<evidence type="ECO:0000256" key="6">
    <source>
        <dbReference type="PIRSR" id="PIRSR000097-3"/>
    </source>
</evidence>
<evidence type="ECO:0000256" key="3">
    <source>
        <dbReference type="ARBA" id="ARBA00023002"/>
    </source>
</evidence>
<evidence type="ECO:0000313" key="8">
    <source>
        <dbReference type="EMBL" id="TFU22153.1"/>
    </source>
</evidence>
<name>A0A4Y9F362_9MICC</name>
<dbReference type="FunFam" id="3.20.20.100:FF:000002">
    <property type="entry name" value="2,5-diketo-D-gluconic acid reductase A"/>
    <property type="match status" value="1"/>
</dbReference>
<dbReference type="Pfam" id="PF00248">
    <property type="entry name" value="Aldo_ket_red"/>
    <property type="match status" value="1"/>
</dbReference>
<dbReference type="PROSITE" id="PS00063">
    <property type="entry name" value="ALDOKETO_REDUCTASE_3"/>
    <property type="match status" value="1"/>
</dbReference>
<evidence type="ECO:0000259" key="7">
    <source>
        <dbReference type="Pfam" id="PF00248"/>
    </source>
</evidence>
<feature type="active site" description="Proton donor" evidence="4">
    <location>
        <position position="48"/>
    </location>
</feature>
<dbReference type="InterPro" id="IPR036812">
    <property type="entry name" value="NAD(P)_OxRdtase_dom_sf"/>
</dbReference>
<organism evidence="8 9">
    <name type="scientific">Rothia nasimurium</name>
    <dbReference type="NCBI Taxonomy" id="85336"/>
    <lineage>
        <taxon>Bacteria</taxon>
        <taxon>Bacillati</taxon>
        <taxon>Actinomycetota</taxon>
        <taxon>Actinomycetes</taxon>
        <taxon>Micrococcales</taxon>
        <taxon>Micrococcaceae</taxon>
        <taxon>Rothia</taxon>
    </lineage>
</organism>
<dbReference type="RefSeq" id="WP_135012750.1">
    <property type="nucleotide sequence ID" value="NZ_JADGLK010000021.1"/>
</dbReference>
<feature type="binding site" evidence="5">
    <location>
        <position position="106"/>
    </location>
    <ligand>
        <name>substrate</name>
    </ligand>
</feature>
<dbReference type="AlphaFoldDB" id="A0A4Y9F362"/>
<dbReference type="Gene3D" id="3.20.20.100">
    <property type="entry name" value="NADP-dependent oxidoreductase domain"/>
    <property type="match status" value="1"/>
</dbReference>
<proteinExistence type="inferred from homology"/>
<evidence type="ECO:0000256" key="1">
    <source>
        <dbReference type="ARBA" id="ARBA00007905"/>
    </source>
</evidence>
<feature type="domain" description="NADP-dependent oxidoreductase" evidence="7">
    <location>
        <begin position="15"/>
        <end position="259"/>
    </location>
</feature>
<dbReference type="SUPFAM" id="SSF51430">
    <property type="entry name" value="NAD(P)-linked oxidoreductase"/>
    <property type="match status" value="1"/>
</dbReference>
<dbReference type="EMBL" id="SPQC01000021">
    <property type="protein sequence ID" value="TFU22153.1"/>
    <property type="molecule type" value="Genomic_DNA"/>
</dbReference>
<dbReference type="PROSITE" id="PS00062">
    <property type="entry name" value="ALDOKETO_REDUCTASE_2"/>
    <property type="match status" value="1"/>
</dbReference>
<dbReference type="PIRSF" id="PIRSF000097">
    <property type="entry name" value="AKR"/>
    <property type="match status" value="1"/>
</dbReference>
<dbReference type="GO" id="GO:0016616">
    <property type="term" value="F:oxidoreductase activity, acting on the CH-OH group of donors, NAD or NADP as acceptor"/>
    <property type="evidence" value="ECO:0007669"/>
    <property type="project" value="UniProtKB-ARBA"/>
</dbReference>
<reference evidence="8 9" key="1">
    <citation type="submission" date="2019-03" db="EMBL/GenBank/DDBJ databases">
        <title>Diversity of the mouse oral microbiome.</title>
        <authorList>
            <person name="Joseph S."/>
            <person name="Aduse-Opoku J."/>
            <person name="Curtis M."/>
            <person name="Wade W."/>
            <person name="Hashim A."/>
        </authorList>
    </citation>
    <scope>NUCLEOTIDE SEQUENCE [LARGE SCALE GENOMIC DNA]</scope>
    <source>
        <strain evidence="9">irhom_31</strain>
    </source>
</reference>
<feature type="site" description="Lowers pKa of active site Tyr" evidence="6">
    <location>
        <position position="73"/>
    </location>
</feature>
<gene>
    <name evidence="8" type="ORF">E4U03_06890</name>
</gene>
<keyword evidence="3" id="KW-0560">Oxidoreductase</keyword>
<dbReference type="STRING" id="85336.A7979_07465"/>
<evidence type="ECO:0000256" key="4">
    <source>
        <dbReference type="PIRSR" id="PIRSR000097-1"/>
    </source>
</evidence>
<evidence type="ECO:0000313" key="9">
    <source>
        <dbReference type="Proteomes" id="UP000297951"/>
    </source>
</evidence>
<comment type="caution">
    <text evidence="8">The sequence shown here is derived from an EMBL/GenBank/DDBJ whole genome shotgun (WGS) entry which is preliminary data.</text>
</comment>
<dbReference type="PANTHER" id="PTHR43827:SF3">
    <property type="entry name" value="NADP-DEPENDENT OXIDOREDUCTASE DOMAIN-CONTAINING PROTEIN"/>
    <property type="match status" value="1"/>
</dbReference>
<dbReference type="InterPro" id="IPR018170">
    <property type="entry name" value="Aldo/ket_reductase_CS"/>
</dbReference>
<comment type="similarity">
    <text evidence="1">Belongs to the aldo/keto reductase family.</text>
</comment>
<dbReference type="PANTHER" id="PTHR43827">
    <property type="entry name" value="2,5-DIKETO-D-GLUCONIC ACID REDUCTASE"/>
    <property type="match status" value="1"/>
</dbReference>
<sequence>MQNHTLRDGTSIPPLGLGTYPLNNVNAEVAVSEAIARGYRLIDTAVNYENEVGVARGVLRSGTARDEIFVQSKLPGRDHGYEPALRSLEGTLSRMGFDYLDAYLIHWPNPSQGLYVDTWRALIKAQEEGLVKSIGVSNFLPEHIDRLIEETGVTPAINQIELHPYSQKQDWAAYNLDHAILTQCWSPLGRKTDLLKEAALETIAAETGKTVAQVILRWEIQKNLVPLPKSSNTLRMEENLAVFDWELTDDQIARIDALEAGVGRGFDPNTHEEM</sequence>
<dbReference type="InterPro" id="IPR023210">
    <property type="entry name" value="NADP_OxRdtase_dom"/>
</dbReference>
<protein>
    <submittedName>
        <fullName evidence="8">Aldo/keto reductase</fullName>
    </submittedName>
</protein>
<dbReference type="CDD" id="cd19132">
    <property type="entry name" value="AKR_AKR5D1_E1"/>
    <property type="match status" value="1"/>
</dbReference>